<dbReference type="InterPro" id="IPR013437">
    <property type="entry name" value="FtsW"/>
</dbReference>
<feature type="transmembrane region" description="Helical" evidence="22">
    <location>
        <begin position="166"/>
        <end position="184"/>
    </location>
</feature>
<gene>
    <name evidence="23" type="primary">ftsW</name>
    <name evidence="23" type="ORF">NF557_05965</name>
</gene>
<dbReference type="NCBIfam" id="TIGR02614">
    <property type="entry name" value="ftsW"/>
    <property type="match status" value="1"/>
</dbReference>
<dbReference type="EMBL" id="CP099490">
    <property type="protein sequence ID" value="USQ77457.1"/>
    <property type="molecule type" value="Genomic_DNA"/>
</dbReference>
<protein>
    <recommendedName>
        <fullName evidence="17">Probable peptidoglycan glycosyltransferase FtsW</fullName>
        <ecNumber evidence="19">2.4.99.28</ecNumber>
    </recommendedName>
    <alternativeName>
        <fullName evidence="18">Cell division protein FtsW</fullName>
    </alternativeName>
    <alternativeName>
        <fullName evidence="15">Cell wall polymerase</fullName>
    </alternativeName>
    <alternativeName>
        <fullName evidence="14">Peptidoglycan polymerase</fullName>
    </alternativeName>
</protein>
<dbReference type="EC" id="2.4.99.28" evidence="19"/>
<proteinExistence type="inferred from homology"/>
<dbReference type="Proteomes" id="UP001056535">
    <property type="component" value="Chromosome"/>
</dbReference>
<comment type="catalytic activity">
    <reaction evidence="20">
        <text>[GlcNAc-(1-&gt;4)-Mur2Ac(oyl-L-Ala-gamma-D-Glu-L-Lys-D-Ala-D-Ala)](n)-di-trans,octa-cis-undecaprenyl diphosphate + beta-D-GlcNAc-(1-&gt;4)-Mur2Ac(oyl-L-Ala-gamma-D-Glu-L-Lys-D-Ala-D-Ala)-di-trans,octa-cis-undecaprenyl diphosphate = [GlcNAc-(1-&gt;4)-Mur2Ac(oyl-L-Ala-gamma-D-Glu-L-Lys-D-Ala-D-Ala)](n+1)-di-trans,octa-cis-undecaprenyl diphosphate + di-trans,octa-cis-undecaprenyl diphosphate + H(+)</text>
        <dbReference type="Rhea" id="RHEA:23708"/>
        <dbReference type="Rhea" id="RHEA-COMP:9602"/>
        <dbReference type="Rhea" id="RHEA-COMP:9603"/>
        <dbReference type="ChEBI" id="CHEBI:15378"/>
        <dbReference type="ChEBI" id="CHEBI:58405"/>
        <dbReference type="ChEBI" id="CHEBI:60033"/>
        <dbReference type="ChEBI" id="CHEBI:78435"/>
        <dbReference type="EC" id="2.4.99.28"/>
    </reaction>
</comment>
<feature type="transmembrane region" description="Helical" evidence="22">
    <location>
        <begin position="137"/>
        <end position="154"/>
    </location>
</feature>
<evidence type="ECO:0000313" key="23">
    <source>
        <dbReference type="EMBL" id="USQ77457.1"/>
    </source>
</evidence>
<feature type="transmembrane region" description="Helical" evidence="22">
    <location>
        <begin position="67"/>
        <end position="86"/>
    </location>
</feature>
<keyword evidence="11 22" id="KW-0472">Membrane</keyword>
<evidence type="ECO:0000256" key="7">
    <source>
        <dbReference type="ARBA" id="ARBA00022692"/>
    </source>
</evidence>
<evidence type="ECO:0000256" key="3">
    <source>
        <dbReference type="ARBA" id="ARBA00022475"/>
    </source>
</evidence>
<organism evidence="23 24">
    <name type="scientific">Ornithinimicrobium cryptoxanthini</name>
    <dbReference type="NCBI Taxonomy" id="2934161"/>
    <lineage>
        <taxon>Bacteria</taxon>
        <taxon>Bacillati</taxon>
        <taxon>Actinomycetota</taxon>
        <taxon>Actinomycetes</taxon>
        <taxon>Micrococcales</taxon>
        <taxon>Ornithinimicrobiaceae</taxon>
        <taxon>Ornithinimicrobium</taxon>
    </lineage>
</organism>
<comment type="similarity">
    <text evidence="16">Belongs to the SEDS family. FtsW subfamily.</text>
</comment>
<comment type="function">
    <text evidence="21">Peptidoglycan polymerase that is essential for cell division.</text>
</comment>
<feature type="transmembrane region" description="Helical" evidence="22">
    <location>
        <begin position="190"/>
        <end position="206"/>
    </location>
</feature>
<keyword evidence="5" id="KW-0328">Glycosyltransferase</keyword>
<dbReference type="RefSeq" id="WP_252622606.1">
    <property type="nucleotide sequence ID" value="NZ_CP099490.1"/>
</dbReference>
<keyword evidence="12" id="KW-0131">Cell cycle</keyword>
<evidence type="ECO:0000256" key="10">
    <source>
        <dbReference type="ARBA" id="ARBA00022989"/>
    </source>
</evidence>
<evidence type="ECO:0000256" key="15">
    <source>
        <dbReference type="ARBA" id="ARBA00033270"/>
    </source>
</evidence>
<keyword evidence="13" id="KW-0961">Cell wall biogenesis/degradation</keyword>
<comment type="pathway">
    <text evidence="2">Cell wall biogenesis; peptidoglycan biosynthesis.</text>
</comment>
<keyword evidence="7 22" id="KW-0812">Transmembrane</keyword>
<evidence type="ECO:0000256" key="21">
    <source>
        <dbReference type="ARBA" id="ARBA00049966"/>
    </source>
</evidence>
<evidence type="ECO:0000256" key="9">
    <source>
        <dbReference type="ARBA" id="ARBA00022984"/>
    </source>
</evidence>
<dbReference type="PANTHER" id="PTHR30474">
    <property type="entry name" value="CELL CYCLE PROTEIN"/>
    <property type="match status" value="1"/>
</dbReference>
<comment type="subcellular location">
    <subcellularLocation>
        <location evidence="1">Cell membrane</location>
        <topology evidence="1">Multi-pass membrane protein</topology>
    </subcellularLocation>
</comment>
<evidence type="ECO:0000256" key="12">
    <source>
        <dbReference type="ARBA" id="ARBA00023306"/>
    </source>
</evidence>
<reference evidence="23" key="1">
    <citation type="submission" date="2022-06" db="EMBL/GenBank/DDBJ databases">
        <title>Ornithinimicrobium JY.X270.</title>
        <authorList>
            <person name="Huang Y."/>
        </authorList>
    </citation>
    <scope>NUCLEOTIDE SEQUENCE</scope>
    <source>
        <strain evidence="23">JY.X270</strain>
    </source>
</reference>
<evidence type="ECO:0000256" key="20">
    <source>
        <dbReference type="ARBA" id="ARBA00049902"/>
    </source>
</evidence>
<evidence type="ECO:0000256" key="18">
    <source>
        <dbReference type="ARBA" id="ARBA00041418"/>
    </source>
</evidence>
<evidence type="ECO:0000256" key="22">
    <source>
        <dbReference type="SAM" id="Phobius"/>
    </source>
</evidence>
<dbReference type="InterPro" id="IPR018365">
    <property type="entry name" value="Cell_cycle_FtsW-rel_CS"/>
</dbReference>
<evidence type="ECO:0000256" key="5">
    <source>
        <dbReference type="ARBA" id="ARBA00022676"/>
    </source>
</evidence>
<feature type="transmembrane region" description="Helical" evidence="22">
    <location>
        <begin position="365"/>
        <end position="387"/>
    </location>
</feature>
<name>A0ABY4YMS7_9MICO</name>
<evidence type="ECO:0000256" key="14">
    <source>
        <dbReference type="ARBA" id="ARBA00032370"/>
    </source>
</evidence>
<dbReference type="InterPro" id="IPR001182">
    <property type="entry name" value="FtsW/RodA"/>
</dbReference>
<evidence type="ECO:0000256" key="6">
    <source>
        <dbReference type="ARBA" id="ARBA00022679"/>
    </source>
</evidence>
<keyword evidence="6" id="KW-0808">Transferase</keyword>
<keyword evidence="8" id="KW-0133">Cell shape</keyword>
<sequence>MTSTLLPIRRDEAGRESVVAGIGVRLRSPVAPYYLILVSTALLVTLGLVMVLSASSVTSYWEDGNSYKVFLTQLMYAGGGVVLAMLAARIPVGVWKKLAPWGLLLAVLLQLAVFSPIGTDFQGNRNWISVAGFSVQPSEFGKVALVVFGAAVLARKRKVLGHISHVLIPFVLPGAALLIGLVLAGHDLGTVLILVAITGGVMFAAGVQARWFVGVAALAAGGAAYMAVGSANRMERIQAWVGGICVNPDVKGCFQKVHAEYALADGGWWGLGLGGSKEKWGQLPEPHNDFIMAIIGEELGLPGTFTVLALFFLIAYACYRIVVTSTDFFVRVAAAGIMVWFLSQAMINIGSVIGMFPIIGVPLPLVSSGGSALVAALIGVGILLALARSLPGCRESLSGRPSMLRRTLAVVPTPRLRRR</sequence>
<dbReference type="PROSITE" id="PS00428">
    <property type="entry name" value="FTSW_RODA_SPOVE"/>
    <property type="match status" value="1"/>
</dbReference>
<keyword evidence="9" id="KW-0573">Peptidoglycan synthesis</keyword>
<evidence type="ECO:0000256" key="11">
    <source>
        <dbReference type="ARBA" id="ARBA00023136"/>
    </source>
</evidence>
<feature type="transmembrane region" description="Helical" evidence="22">
    <location>
        <begin position="98"/>
        <end position="117"/>
    </location>
</feature>
<dbReference type="Pfam" id="PF01098">
    <property type="entry name" value="FTSW_RODA_SPOVE"/>
    <property type="match status" value="1"/>
</dbReference>
<evidence type="ECO:0000256" key="17">
    <source>
        <dbReference type="ARBA" id="ARBA00041185"/>
    </source>
</evidence>
<evidence type="ECO:0000256" key="1">
    <source>
        <dbReference type="ARBA" id="ARBA00004651"/>
    </source>
</evidence>
<keyword evidence="4" id="KW-0132">Cell division</keyword>
<feature type="transmembrane region" description="Helical" evidence="22">
    <location>
        <begin position="211"/>
        <end position="228"/>
    </location>
</feature>
<feature type="transmembrane region" description="Helical" evidence="22">
    <location>
        <begin position="299"/>
        <end position="319"/>
    </location>
</feature>
<dbReference type="PANTHER" id="PTHR30474:SF2">
    <property type="entry name" value="PEPTIDOGLYCAN GLYCOSYLTRANSFERASE FTSW-RELATED"/>
    <property type="match status" value="1"/>
</dbReference>
<evidence type="ECO:0000256" key="8">
    <source>
        <dbReference type="ARBA" id="ARBA00022960"/>
    </source>
</evidence>
<evidence type="ECO:0000256" key="19">
    <source>
        <dbReference type="ARBA" id="ARBA00044770"/>
    </source>
</evidence>
<evidence type="ECO:0000256" key="4">
    <source>
        <dbReference type="ARBA" id="ARBA00022618"/>
    </source>
</evidence>
<keyword evidence="3" id="KW-1003">Cell membrane</keyword>
<evidence type="ECO:0000256" key="13">
    <source>
        <dbReference type="ARBA" id="ARBA00023316"/>
    </source>
</evidence>
<feature type="transmembrane region" description="Helical" evidence="22">
    <location>
        <begin position="328"/>
        <end position="359"/>
    </location>
</feature>
<keyword evidence="10 22" id="KW-1133">Transmembrane helix</keyword>
<evidence type="ECO:0000313" key="24">
    <source>
        <dbReference type="Proteomes" id="UP001056535"/>
    </source>
</evidence>
<accession>A0ABY4YMS7</accession>
<keyword evidence="24" id="KW-1185">Reference proteome</keyword>
<feature type="transmembrane region" description="Helical" evidence="22">
    <location>
        <begin position="33"/>
        <end position="55"/>
    </location>
</feature>
<evidence type="ECO:0000256" key="2">
    <source>
        <dbReference type="ARBA" id="ARBA00004752"/>
    </source>
</evidence>
<evidence type="ECO:0000256" key="16">
    <source>
        <dbReference type="ARBA" id="ARBA00038053"/>
    </source>
</evidence>